<dbReference type="Pfam" id="PF20240">
    <property type="entry name" value="DUF6597"/>
    <property type="match status" value="1"/>
</dbReference>
<dbReference type="PANTHER" id="PTHR46796:SF13">
    <property type="entry name" value="HTH-TYPE TRANSCRIPTIONAL ACTIVATOR RHAS"/>
    <property type="match status" value="1"/>
</dbReference>
<keyword evidence="6" id="KW-1185">Reference proteome</keyword>
<dbReference type="Pfam" id="PF12833">
    <property type="entry name" value="HTH_18"/>
    <property type="match status" value="1"/>
</dbReference>
<dbReference type="SMART" id="SM00342">
    <property type="entry name" value="HTH_ARAC"/>
    <property type="match status" value="1"/>
</dbReference>
<dbReference type="InterPro" id="IPR050204">
    <property type="entry name" value="AraC_XylS_family_regulators"/>
</dbReference>
<keyword evidence="3" id="KW-0804">Transcription</keyword>
<dbReference type="Proteomes" id="UP000613030">
    <property type="component" value="Unassembled WGS sequence"/>
</dbReference>
<keyword evidence="2" id="KW-0238">DNA-binding</keyword>
<dbReference type="InterPro" id="IPR009057">
    <property type="entry name" value="Homeodomain-like_sf"/>
</dbReference>
<dbReference type="InterPro" id="IPR018060">
    <property type="entry name" value="HTH_AraC"/>
</dbReference>
<dbReference type="InterPro" id="IPR046532">
    <property type="entry name" value="DUF6597"/>
</dbReference>
<dbReference type="RefSeq" id="WP_202008446.1">
    <property type="nucleotide sequence ID" value="NZ_JAERRB010000002.1"/>
</dbReference>
<evidence type="ECO:0000256" key="3">
    <source>
        <dbReference type="ARBA" id="ARBA00023163"/>
    </source>
</evidence>
<accession>A0ABS1KNQ8</accession>
<dbReference type="PANTHER" id="PTHR46796">
    <property type="entry name" value="HTH-TYPE TRANSCRIPTIONAL ACTIVATOR RHAS-RELATED"/>
    <property type="match status" value="1"/>
</dbReference>
<evidence type="ECO:0000256" key="2">
    <source>
        <dbReference type="ARBA" id="ARBA00023125"/>
    </source>
</evidence>
<reference evidence="5 6" key="1">
    <citation type="submission" date="2021-01" db="EMBL/GenBank/DDBJ databases">
        <title>Chryseolinea sp. Jin1 Genome sequencing and assembly.</title>
        <authorList>
            <person name="Kim I."/>
        </authorList>
    </citation>
    <scope>NUCLEOTIDE SEQUENCE [LARGE SCALE GENOMIC DNA]</scope>
    <source>
        <strain evidence="5 6">Jin1</strain>
    </source>
</reference>
<evidence type="ECO:0000259" key="4">
    <source>
        <dbReference type="PROSITE" id="PS01124"/>
    </source>
</evidence>
<dbReference type="Gene3D" id="1.10.10.60">
    <property type="entry name" value="Homeodomain-like"/>
    <property type="match status" value="1"/>
</dbReference>
<evidence type="ECO:0000313" key="5">
    <source>
        <dbReference type="EMBL" id="MBL0741084.1"/>
    </source>
</evidence>
<name>A0ABS1KNQ8_9BACT</name>
<dbReference type="InterPro" id="IPR020449">
    <property type="entry name" value="Tscrpt_reg_AraC-type_HTH"/>
</dbReference>
<comment type="caution">
    <text evidence="5">The sequence shown here is derived from an EMBL/GenBank/DDBJ whole genome shotgun (WGS) entry which is preliminary data.</text>
</comment>
<dbReference type="EMBL" id="JAERRB010000002">
    <property type="protein sequence ID" value="MBL0741084.1"/>
    <property type="molecule type" value="Genomic_DNA"/>
</dbReference>
<protein>
    <submittedName>
        <fullName evidence="5">AraC family transcriptional regulator</fullName>
    </submittedName>
</protein>
<sequence>MKYTQIPPPDYLKDFIQCFWTMEDDGTDPSPKTIGPLVDGCPGIIFQQAGDGNFYDKSGKQMPATFLYGQTLTRTELYVKGKFKWMGIRFYPNALKSVFRFNAHELTDQCLDLRLLPVTQQMPNRLLELPSTLDQVDLLSSHFITLIKRNNAIVDPVTHYAMSHIVQANGNVSLKELHTTLKLSERSFERKFEQHVGISAKLFSRICRFQASLKQLKTNQFTKLSDVAYQNGYADQSHFIRSFKEFAGYSPNEFQKQSDGSESFSL</sequence>
<gene>
    <name evidence="5" type="ORF">JI741_07625</name>
</gene>
<evidence type="ECO:0000313" key="6">
    <source>
        <dbReference type="Proteomes" id="UP000613030"/>
    </source>
</evidence>
<keyword evidence="1" id="KW-0805">Transcription regulation</keyword>
<dbReference type="PRINTS" id="PR00032">
    <property type="entry name" value="HTHARAC"/>
</dbReference>
<dbReference type="PROSITE" id="PS01124">
    <property type="entry name" value="HTH_ARAC_FAMILY_2"/>
    <property type="match status" value="1"/>
</dbReference>
<organism evidence="5 6">
    <name type="scientific">Chryseolinea lacunae</name>
    <dbReference type="NCBI Taxonomy" id="2801331"/>
    <lineage>
        <taxon>Bacteria</taxon>
        <taxon>Pseudomonadati</taxon>
        <taxon>Bacteroidota</taxon>
        <taxon>Cytophagia</taxon>
        <taxon>Cytophagales</taxon>
        <taxon>Fulvivirgaceae</taxon>
        <taxon>Chryseolinea</taxon>
    </lineage>
</organism>
<feature type="domain" description="HTH araC/xylS-type" evidence="4">
    <location>
        <begin position="155"/>
        <end position="257"/>
    </location>
</feature>
<evidence type="ECO:0000256" key="1">
    <source>
        <dbReference type="ARBA" id="ARBA00023015"/>
    </source>
</evidence>
<dbReference type="SUPFAM" id="SSF46689">
    <property type="entry name" value="Homeodomain-like"/>
    <property type="match status" value="1"/>
</dbReference>
<proteinExistence type="predicted"/>